<dbReference type="Gene3D" id="3.10.450.50">
    <property type="match status" value="1"/>
</dbReference>
<feature type="domain" description="SnoaL-like" evidence="1">
    <location>
        <begin position="13"/>
        <end position="136"/>
    </location>
</feature>
<dbReference type="RefSeq" id="WP_089244193.1">
    <property type="nucleotide sequence ID" value="NZ_FZPH01000001.1"/>
</dbReference>
<dbReference type="OrthoDB" id="8684708at2"/>
<dbReference type="EMBL" id="FZPH01000001">
    <property type="protein sequence ID" value="SNS71420.1"/>
    <property type="molecule type" value="Genomic_DNA"/>
</dbReference>
<dbReference type="InterPro" id="IPR037401">
    <property type="entry name" value="SnoaL-like"/>
</dbReference>
<evidence type="ECO:0000259" key="1">
    <source>
        <dbReference type="Pfam" id="PF13577"/>
    </source>
</evidence>
<sequence>MSELAEIVRRLDALEAAESIKRMKARYWRFVDEKKYDDLVALFAPGAKIVIHGTEWPSARELVDATREYTGGAPTVHHGHMPEIEILGEDVASGVWMLEDLVPFKAGENAPPGHRGYGMYRETYRRIEGIWLIDSLELTRFRMDPMDNWVREA</sequence>
<keyword evidence="3" id="KW-1185">Reference proteome</keyword>
<proteinExistence type="predicted"/>
<organism evidence="2 3">
    <name type="scientific">Asanoa hainanensis</name>
    <dbReference type="NCBI Taxonomy" id="560556"/>
    <lineage>
        <taxon>Bacteria</taxon>
        <taxon>Bacillati</taxon>
        <taxon>Actinomycetota</taxon>
        <taxon>Actinomycetes</taxon>
        <taxon>Micromonosporales</taxon>
        <taxon>Micromonosporaceae</taxon>
        <taxon>Asanoa</taxon>
    </lineage>
</organism>
<dbReference type="Pfam" id="PF13577">
    <property type="entry name" value="SnoaL_4"/>
    <property type="match status" value="1"/>
</dbReference>
<gene>
    <name evidence="2" type="ORF">SAMN05421812_101520</name>
</gene>
<dbReference type="AlphaFoldDB" id="A0A239GQK6"/>
<evidence type="ECO:0000313" key="3">
    <source>
        <dbReference type="Proteomes" id="UP000198362"/>
    </source>
</evidence>
<protein>
    <submittedName>
        <fullName evidence="2">SnoaL-like domain-containing protein</fullName>
    </submittedName>
</protein>
<evidence type="ECO:0000313" key="2">
    <source>
        <dbReference type="EMBL" id="SNS71420.1"/>
    </source>
</evidence>
<dbReference type="SUPFAM" id="SSF54427">
    <property type="entry name" value="NTF2-like"/>
    <property type="match status" value="1"/>
</dbReference>
<name>A0A239GQK6_9ACTN</name>
<reference evidence="2 3" key="1">
    <citation type="submission" date="2017-06" db="EMBL/GenBank/DDBJ databases">
        <authorList>
            <person name="Kim H.J."/>
            <person name="Triplett B.A."/>
        </authorList>
    </citation>
    <scope>NUCLEOTIDE SEQUENCE [LARGE SCALE GENOMIC DNA]</scope>
    <source>
        <strain evidence="2 3">CGMCC 4.5593</strain>
    </source>
</reference>
<dbReference type="InterPro" id="IPR032710">
    <property type="entry name" value="NTF2-like_dom_sf"/>
</dbReference>
<accession>A0A239GQK6</accession>
<dbReference type="Proteomes" id="UP000198362">
    <property type="component" value="Unassembled WGS sequence"/>
</dbReference>